<sequence>MRLRLTTRPRTHTGTVMTMVLEVPVYMGTSMNTDTRTCTG</sequence>
<accession>A0AAF0YPL8</accession>
<reference evidence="1" key="2">
    <citation type="submission" date="2023-10" db="EMBL/GenBank/DDBJ databases">
        <authorList>
            <person name="Choi B."/>
        </authorList>
    </citation>
    <scope>NUCLEOTIDE SEQUENCE</scope>
    <source>
        <strain evidence="1">UMB0763</strain>
    </source>
</reference>
<dbReference type="Proteomes" id="UP000234560">
    <property type="component" value="Chromosome"/>
</dbReference>
<organism evidence="1 2">
    <name type="scientific">Corynebacterium pyruviciproducens</name>
    <dbReference type="NCBI Taxonomy" id="598660"/>
    <lineage>
        <taxon>Bacteria</taxon>
        <taxon>Bacillati</taxon>
        <taxon>Actinomycetota</taxon>
        <taxon>Actinomycetes</taxon>
        <taxon>Mycobacteriales</taxon>
        <taxon>Corynebacteriaceae</taxon>
        <taxon>Corynebacterium</taxon>
    </lineage>
</organism>
<dbReference type="RefSeq" id="WP_257877764.1">
    <property type="nucleotide sequence ID" value="NZ_CAMIHY010000094.1"/>
</dbReference>
<proteinExistence type="predicted"/>
<reference evidence="1" key="1">
    <citation type="submission" date="2017-12" db="EMBL/GenBank/DDBJ databases">
        <authorList>
            <person name="Thomas-White K."/>
            <person name="Wolfe A.J."/>
        </authorList>
    </citation>
    <scope>NUCLEOTIDE SEQUENCE</scope>
    <source>
        <strain evidence="1">UMB0763</strain>
    </source>
</reference>
<protein>
    <submittedName>
        <fullName evidence="1">Uncharacterized protein</fullName>
    </submittedName>
</protein>
<dbReference type="KEGG" id="cpyr:CYJ47_07245"/>
<name>A0AAF0YPL8_9CORY</name>
<dbReference type="EMBL" id="CP136958">
    <property type="protein sequence ID" value="WOT01090.1"/>
    <property type="molecule type" value="Genomic_DNA"/>
</dbReference>
<evidence type="ECO:0000313" key="1">
    <source>
        <dbReference type="EMBL" id="WOT01090.1"/>
    </source>
</evidence>
<gene>
    <name evidence="1" type="ORF">CYJ47_07245</name>
</gene>
<dbReference type="AlphaFoldDB" id="A0AAF0YPL8"/>
<evidence type="ECO:0000313" key="2">
    <source>
        <dbReference type="Proteomes" id="UP000234560"/>
    </source>
</evidence>